<accession>A0A182T794</accession>
<dbReference type="VEuPathDB" id="VectorBase:AMAM021051"/>
<evidence type="ECO:0000313" key="4">
    <source>
        <dbReference type="Proteomes" id="UP000075901"/>
    </source>
</evidence>
<feature type="chain" id="PRO_5008136516" evidence="2">
    <location>
        <begin position="19"/>
        <end position="124"/>
    </location>
</feature>
<dbReference type="AlphaFoldDB" id="A0A182T794"/>
<keyword evidence="2" id="KW-0732">Signal</keyword>
<evidence type="ECO:0000256" key="1">
    <source>
        <dbReference type="SAM" id="MobiDB-lite"/>
    </source>
</evidence>
<dbReference type="EnsemblMetazoa" id="AMAM021051-RA">
    <property type="protein sequence ID" value="AMAM021051-PA"/>
    <property type="gene ID" value="AMAM021051"/>
</dbReference>
<name>A0A182T794_9DIPT</name>
<feature type="compositionally biased region" description="Low complexity" evidence="1">
    <location>
        <begin position="69"/>
        <end position="79"/>
    </location>
</feature>
<feature type="compositionally biased region" description="Gly residues" evidence="1">
    <location>
        <begin position="80"/>
        <end position="115"/>
    </location>
</feature>
<reference evidence="3" key="2">
    <citation type="submission" date="2020-05" db="UniProtKB">
        <authorList>
            <consortium name="EnsemblMetazoa"/>
        </authorList>
    </citation>
    <scope>IDENTIFICATION</scope>
    <source>
        <strain evidence="3">maculatus3</strain>
    </source>
</reference>
<feature type="region of interest" description="Disordered" evidence="1">
    <location>
        <begin position="43"/>
        <end position="124"/>
    </location>
</feature>
<keyword evidence="4" id="KW-1185">Reference proteome</keyword>
<protein>
    <submittedName>
        <fullName evidence="3">Uncharacterized protein</fullName>
    </submittedName>
</protein>
<evidence type="ECO:0000313" key="3">
    <source>
        <dbReference type="EnsemblMetazoa" id="AMAM021051-PA"/>
    </source>
</evidence>
<feature type="signal peptide" evidence="2">
    <location>
        <begin position="1"/>
        <end position="18"/>
    </location>
</feature>
<sequence>MKLIVTILSIIGLAMVFARPPHHHFGGGGGSFLNGTGQSYNFSGSSNDSTRLPEFGFQQPPNFPGFGNGQPFGQPFFGQNGNGQGQGGFPSFGNGPPNGGGFPFFSGNGQGGNNQQGGNNPFFK</sequence>
<reference evidence="4" key="1">
    <citation type="submission" date="2013-09" db="EMBL/GenBank/DDBJ databases">
        <title>The Genome Sequence of Anopheles maculatus species B.</title>
        <authorList>
            <consortium name="The Broad Institute Genomics Platform"/>
            <person name="Neafsey D.E."/>
            <person name="Besansky N."/>
            <person name="Howell P."/>
            <person name="Walton C."/>
            <person name="Young S.K."/>
            <person name="Zeng Q."/>
            <person name="Gargeya S."/>
            <person name="Fitzgerald M."/>
            <person name="Haas B."/>
            <person name="Abouelleil A."/>
            <person name="Allen A.W."/>
            <person name="Alvarado L."/>
            <person name="Arachchi H.M."/>
            <person name="Berlin A.M."/>
            <person name="Chapman S.B."/>
            <person name="Gainer-Dewar J."/>
            <person name="Goldberg J."/>
            <person name="Griggs A."/>
            <person name="Gujja S."/>
            <person name="Hansen M."/>
            <person name="Howarth C."/>
            <person name="Imamovic A."/>
            <person name="Ireland A."/>
            <person name="Larimer J."/>
            <person name="McCowan C."/>
            <person name="Murphy C."/>
            <person name="Pearson M."/>
            <person name="Poon T.W."/>
            <person name="Priest M."/>
            <person name="Roberts A."/>
            <person name="Saif S."/>
            <person name="Shea T."/>
            <person name="Sisk P."/>
            <person name="Sykes S."/>
            <person name="Wortman J."/>
            <person name="Nusbaum C."/>
            <person name="Birren B."/>
        </authorList>
    </citation>
    <scope>NUCLEOTIDE SEQUENCE [LARGE SCALE GENOMIC DNA]</scope>
    <source>
        <strain evidence="4">maculatus3</strain>
    </source>
</reference>
<organism evidence="3 4">
    <name type="scientific">Anopheles maculatus</name>
    <dbReference type="NCBI Taxonomy" id="74869"/>
    <lineage>
        <taxon>Eukaryota</taxon>
        <taxon>Metazoa</taxon>
        <taxon>Ecdysozoa</taxon>
        <taxon>Arthropoda</taxon>
        <taxon>Hexapoda</taxon>
        <taxon>Insecta</taxon>
        <taxon>Pterygota</taxon>
        <taxon>Neoptera</taxon>
        <taxon>Endopterygota</taxon>
        <taxon>Diptera</taxon>
        <taxon>Nematocera</taxon>
        <taxon>Culicoidea</taxon>
        <taxon>Culicidae</taxon>
        <taxon>Anophelinae</taxon>
        <taxon>Anopheles</taxon>
        <taxon>Anopheles maculatus group</taxon>
    </lineage>
</organism>
<evidence type="ECO:0000256" key="2">
    <source>
        <dbReference type="SAM" id="SignalP"/>
    </source>
</evidence>
<dbReference type="Proteomes" id="UP000075901">
    <property type="component" value="Unassembled WGS sequence"/>
</dbReference>
<proteinExistence type="predicted"/>